<dbReference type="Proteomes" id="UP000308092">
    <property type="component" value="Unassembled WGS sequence"/>
</dbReference>
<keyword evidence="2" id="KW-1185">Reference proteome</keyword>
<proteinExistence type="predicted"/>
<dbReference type="VEuPathDB" id="FungiDB:EYZ11_012077"/>
<evidence type="ECO:0000313" key="2">
    <source>
        <dbReference type="Proteomes" id="UP000308092"/>
    </source>
</evidence>
<sequence length="41" mass="4624">MPSSPASTLRESGPWDHLRHLIEKAGVPFAECFRENILYAP</sequence>
<dbReference type="AlphaFoldDB" id="A0A4S3J1G1"/>
<reference evidence="1 2" key="1">
    <citation type="submission" date="2019-03" db="EMBL/GenBank/DDBJ databases">
        <title>The genome sequence of a newly discovered highly antifungal drug resistant Aspergillus species, Aspergillus tanneri NIH 1004.</title>
        <authorList>
            <person name="Mounaud S."/>
            <person name="Singh I."/>
            <person name="Joardar V."/>
            <person name="Pakala S."/>
            <person name="Pakala S."/>
            <person name="Venepally P."/>
            <person name="Hoover J."/>
            <person name="Nierman W."/>
            <person name="Chung J."/>
            <person name="Losada L."/>
        </authorList>
    </citation>
    <scope>NUCLEOTIDE SEQUENCE [LARGE SCALE GENOMIC DNA]</scope>
    <source>
        <strain evidence="1 2">NIH1004</strain>
    </source>
</reference>
<evidence type="ECO:0000313" key="1">
    <source>
        <dbReference type="EMBL" id="THC88475.1"/>
    </source>
</evidence>
<protein>
    <submittedName>
        <fullName evidence="1">Uncharacterized protein</fullName>
    </submittedName>
</protein>
<dbReference type="EMBL" id="SOSA01000836">
    <property type="protein sequence ID" value="THC88475.1"/>
    <property type="molecule type" value="Genomic_DNA"/>
</dbReference>
<gene>
    <name evidence="1" type="ORF">EYZ11_012077</name>
</gene>
<accession>A0A4S3J1G1</accession>
<comment type="caution">
    <text evidence="1">The sequence shown here is derived from an EMBL/GenBank/DDBJ whole genome shotgun (WGS) entry which is preliminary data.</text>
</comment>
<name>A0A4S3J1G1_9EURO</name>
<organism evidence="1 2">
    <name type="scientific">Aspergillus tanneri</name>
    <dbReference type="NCBI Taxonomy" id="1220188"/>
    <lineage>
        <taxon>Eukaryota</taxon>
        <taxon>Fungi</taxon>
        <taxon>Dikarya</taxon>
        <taxon>Ascomycota</taxon>
        <taxon>Pezizomycotina</taxon>
        <taxon>Eurotiomycetes</taxon>
        <taxon>Eurotiomycetidae</taxon>
        <taxon>Eurotiales</taxon>
        <taxon>Aspergillaceae</taxon>
        <taxon>Aspergillus</taxon>
        <taxon>Aspergillus subgen. Circumdati</taxon>
    </lineage>
</organism>